<feature type="compositionally biased region" description="Gly residues" evidence="1">
    <location>
        <begin position="415"/>
        <end position="428"/>
    </location>
</feature>
<organism evidence="2 3">
    <name type="scientific">Cytospora chrysosperma</name>
    <name type="common">Cytospora canker fungus</name>
    <name type="synonym">Sphaeria chrysosperma</name>
    <dbReference type="NCBI Taxonomy" id="252740"/>
    <lineage>
        <taxon>Eukaryota</taxon>
        <taxon>Fungi</taxon>
        <taxon>Dikarya</taxon>
        <taxon>Ascomycota</taxon>
        <taxon>Pezizomycotina</taxon>
        <taxon>Sordariomycetes</taxon>
        <taxon>Sordariomycetidae</taxon>
        <taxon>Diaporthales</taxon>
        <taxon>Cytosporaceae</taxon>
        <taxon>Cytospora</taxon>
    </lineage>
</organism>
<feature type="region of interest" description="Disordered" evidence="1">
    <location>
        <begin position="1"/>
        <end position="309"/>
    </location>
</feature>
<evidence type="ECO:0000313" key="2">
    <source>
        <dbReference type="EMBL" id="ROV99003.1"/>
    </source>
</evidence>
<evidence type="ECO:0000256" key="1">
    <source>
        <dbReference type="SAM" id="MobiDB-lite"/>
    </source>
</evidence>
<dbReference type="Proteomes" id="UP000284375">
    <property type="component" value="Unassembled WGS sequence"/>
</dbReference>
<feature type="compositionally biased region" description="Basic and acidic residues" evidence="1">
    <location>
        <begin position="14"/>
        <end position="29"/>
    </location>
</feature>
<feature type="compositionally biased region" description="Gly residues" evidence="1">
    <location>
        <begin position="208"/>
        <end position="217"/>
    </location>
</feature>
<dbReference type="OrthoDB" id="3357271at2759"/>
<feature type="compositionally biased region" description="Basic and acidic residues" evidence="1">
    <location>
        <begin position="255"/>
        <end position="264"/>
    </location>
</feature>
<name>A0A423W6R8_CYTCH</name>
<evidence type="ECO:0000313" key="3">
    <source>
        <dbReference type="Proteomes" id="UP000284375"/>
    </source>
</evidence>
<reference evidence="2 3" key="1">
    <citation type="submission" date="2015-09" db="EMBL/GenBank/DDBJ databases">
        <title>Host preference determinants of Valsa canker pathogens revealed by comparative genomics.</title>
        <authorList>
            <person name="Yin Z."/>
            <person name="Huang L."/>
        </authorList>
    </citation>
    <scope>NUCLEOTIDE SEQUENCE [LARGE SCALE GENOMIC DNA]</scope>
    <source>
        <strain evidence="2 3">YSFL</strain>
    </source>
</reference>
<feature type="compositionally biased region" description="Low complexity" evidence="1">
    <location>
        <begin position="171"/>
        <end position="183"/>
    </location>
</feature>
<feature type="region of interest" description="Disordered" evidence="1">
    <location>
        <begin position="362"/>
        <end position="441"/>
    </location>
</feature>
<protein>
    <submittedName>
        <fullName evidence="2">Uncharacterized protein</fullName>
    </submittedName>
</protein>
<feature type="compositionally biased region" description="Low complexity" evidence="1">
    <location>
        <begin position="228"/>
        <end position="244"/>
    </location>
</feature>
<comment type="caution">
    <text evidence="2">The sequence shown here is derived from an EMBL/GenBank/DDBJ whole genome shotgun (WGS) entry which is preliminary data.</text>
</comment>
<feature type="compositionally biased region" description="Pro residues" evidence="1">
    <location>
        <begin position="159"/>
        <end position="170"/>
    </location>
</feature>
<feature type="compositionally biased region" description="Low complexity" evidence="1">
    <location>
        <begin position="269"/>
        <end position="284"/>
    </location>
</feature>
<dbReference type="STRING" id="252740.A0A423W6R8"/>
<dbReference type="EMBL" id="LJZO01000012">
    <property type="protein sequence ID" value="ROV99003.1"/>
    <property type="molecule type" value="Genomic_DNA"/>
</dbReference>
<proteinExistence type="predicted"/>
<accession>A0A423W6R8</accession>
<keyword evidence="3" id="KW-1185">Reference proteome</keyword>
<gene>
    <name evidence="2" type="ORF">VSDG_03819</name>
</gene>
<dbReference type="AlphaFoldDB" id="A0A423W6R8"/>
<sequence length="441" mass="44238">MPDFKQIAKNGWNSEKDAALGRESSHRDVSNYSATPLDQLRDPSTFAPPPKRLNSGVLPPPQLPPASSSSSTASPTSPAGGAHAHAQYGGGHAQQQGLLPEAAAAPPPAPPRPYRVDTTGLSTAHLPPPPGRRDAADGSRSSSSPPPPPYSVTATPGSRPAPPSLPPRLPPRANSASPAASSPAGPPGYLNQGAVDRLGGAGVSVPGLGIGGSGGGDRPVLPPPPPSRSSAASPSSLSRPDASPTASGGGSMSEMRSRFSKFKDGLGGTTSLSSSPAPAQSSQGTTWTQKQAALKTMSDFKKDPKSVSYSSVRSAASTANNFRERHGEQVAAGVTKAKGMNEKYGVSEKAKGMNEKYGVSEKVGGYMGRGNGGSSAEPGRVASPAQSHLNSMSTAVGGLMGKKKPPPPPPKKKPGLGGSTSGGGGGGEDAPPPVPLSTRPV</sequence>
<feature type="compositionally biased region" description="Basic residues" evidence="1">
    <location>
        <begin position="401"/>
        <end position="414"/>
    </location>
</feature>
<feature type="compositionally biased region" description="Low complexity" evidence="1">
    <location>
        <begin position="65"/>
        <end position="97"/>
    </location>
</feature>
<feature type="compositionally biased region" description="Polar residues" evidence="1">
    <location>
        <begin position="384"/>
        <end position="394"/>
    </location>
</feature>